<proteinExistence type="predicted"/>
<protein>
    <submittedName>
        <fullName evidence="2">Uncharacterized protein</fullName>
    </submittedName>
</protein>
<feature type="compositionally biased region" description="Acidic residues" evidence="1">
    <location>
        <begin position="214"/>
        <end position="223"/>
    </location>
</feature>
<comment type="caution">
    <text evidence="2">The sequence shown here is derived from an EMBL/GenBank/DDBJ whole genome shotgun (WGS) entry which is preliminary data.</text>
</comment>
<evidence type="ECO:0000256" key="1">
    <source>
        <dbReference type="SAM" id="MobiDB-lite"/>
    </source>
</evidence>
<keyword evidence="3" id="KW-1185">Reference proteome</keyword>
<dbReference type="OrthoDB" id="3794437at2759"/>
<reference evidence="2 3" key="1">
    <citation type="journal article" date="2016" name="Sci. Rep.">
        <title>Draft genome sequencing and secretome analysis of fungal phytopathogen Ascochyta rabiei provides insight into the necrotrophic effector repertoire.</title>
        <authorList>
            <person name="Verma S."/>
            <person name="Gazara R.K."/>
            <person name="Nizam S."/>
            <person name="Parween S."/>
            <person name="Chattopadhyay D."/>
            <person name="Verma P.K."/>
        </authorList>
    </citation>
    <scope>NUCLEOTIDE SEQUENCE [LARGE SCALE GENOMIC DNA]</scope>
    <source>
        <strain evidence="2 3">ArDII</strain>
    </source>
</reference>
<dbReference type="Proteomes" id="UP000076837">
    <property type="component" value="Unassembled WGS sequence"/>
</dbReference>
<evidence type="ECO:0000313" key="3">
    <source>
        <dbReference type="Proteomes" id="UP000076837"/>
    </source>
</evidence>
<accession>A0A163I3T9</accession>
<feature type="region of interest" description="Disordered" evidence="1">
    <location>
        <begin position="164"/>
        <end position="190"/>
    </location>
</feature>
<name>A0A163I3T9_DIDRA</name>
<dbReference type="AlphaFoldDB" id="A0A163I3T9"/>
<evidence type="ECO:0000313" key="2">
    <source>
        <dbReference type="EMBL" id="KZM25591.1"/>
    </source>
</evidence>
<sequence>MLTAISKLFVVKAVTTNVAGIALTHDEAIQLSQTCSVLKLALDSQLHAIHELPAVPFPQITSQIRHIQLKHLDTQTQLSSVILKTQNSTQPWTHEFADAQKALENKIVSINRCSRKVGLVATALQSWPVVAETCVWLLPIVVRLQSELDMALERKETWSADIRLQAPGGSGLSTDRKQQEPTAIYTDGPRVSFGTEVTVREYRTAEAASGGGGGEEEEEEEET</sequence>
<gene>
    <name evidence="2" type="ORF">ST47_g3291</name>
</gene>
<dbReference type="EMBL" id="JYNV01000124">
    <property type="protein sequence ID" value="KZM25591.1"/>
    <property type="molecule type" value="Genomic_DNA"/>
</dbReference>
<feature type="region of interest" description="Disordered" evidence="1">
    <location>
        <begin position="203"/>
        <end position="223"/>
    </location>
</feature>
<organism evidence="2 3">
    <name type="scientific">Didymella rabiei</name>
    <name type="common">Chickpea ascochyta blight fungus</name>
    <name type="synonym">Mycosphaerella rabiei</name>
    <dbReference type="NCBI Taxonomy" id="5454"/>
    <lineage>
        <taxon>Eukaryota</taxon>
        <taxon>Fungi</taxon>
        <taxon>Dikarya</taxon>
        <taxon>Ascomycota</taxon>
        <taxon>Pezizomycotina</taxon>
        <taxon>Dothideomycetes</taxon>
        <taxon>Pleosporomycetidae</taxon>
        <taxon>Pleosporales</taxon>
        <taxon>Pleosporineae</taxon>
        <taxon>Didymellaceae</taxon>
        <taxon>Ascochyta</taxon>
    </lineage>
</organism>